<dbReference type="RefSeq" id="WP_304375906.1">
    <property type="nucleotide sequence ID" value="NZ_JAUOZU010000006.1"/>
</dbReference>
<dbReference type="GO" id="GO:0032259">
    <property type="term" value="P:methylation"/>
    <property type="evidence" value="ECO:0007669"/>
    <property type="project" value="UniProtKB-KW"/>
</dbReference>
<dbReference type="InterPro" id="IPR029063">
    <property type="entry name" value="SAM-dependent_MTases_sf"/>
</dbReference>
<keyword evidence="4" id="KW-0808">Transferase</keyword>
<evidence type="ECO:0000256" key="4">
    <source>
        <dbReference type="ARBA" id="ARBA00022679"/>
    </source>
</evidence>
<evidence type="ECO:0000256" key="2">
    <source>
        <dbReference type="ARBA" id="ARBA00011900"/>
    </source>
</evidence>
<reference evidence="7" key="1">
    <citation type="journal article" date="2015" name="Int. J. Syst. Evol. Microbiol.">
        <title>Rhizobium alvei sp. nov., isolated from a freshwater river.</title>
        <authorList>
            <person name="Sheu S.Y."/>
            <person name="Huang H.W."/>
            <person name="Young C.C."/>
            <person name="Chen W.M."/>
        </authorList>
    </citation>
    <scope>NUCLEOTIDE SEQUENCE</scope>
    <source>
        <strain evidence="7">TNR-22</strain>
    </source>
</reference>
<comment type="catalytic activity">
    <reaction evidence="6">
        <text>a 2'-deoxyadenosine in DNA + S-adenosyl-L-methionine = an N(6)-methyl-2'-deoxyadenosine in DNA + S-adenosyl-L-homocysteine + H(+)</text>
        <dbReference type="Rhea" id="RHEA:15197"/>
        <dbReference type="Rhea" id="RHEA-COMP:12418"/>
        <dbReference type="Rhea" id="RHEA-COMP:12419"/>
        <dbReference type="ChEBI" id="CHEBI:15378"/>
        <dbReference type="ChEBI" id="CHEBI:57856"/>
        <dbReference type="ChEBI" id="CHEBI:59789"/>
        <dbReference type="ChEBI" id="CHEBI:90615"/>
        <dbReference type="ChEBI" id="CHEBI:90616"/>
        <dbReference type="EC" id="2.1.1.72"/>
    </reaction>
</comment>
<dbReference type="SUPFAM" id="SSF53335">
    <property type="entry name" value="S-adenosyl-L-methionine-dependent methyltransferases"/>
    <property type="match status" value="1"/>
</dbReference>
<dbReference type="EC" id="2.1.1.72" evidence="2"/>
<keyword evidence="3 7" id="KW-0489">Methyltransferase</keyword>
<dbReference type="PANTHER" id="PTHR30481">
    <property type="entry name" value="DNA ADENINE METHYLASE"/>
    <property type="match status" value="1"/>
</dbReference>
<dbReference type="Gene3D" id="3.40.50.150">
    <property type="entry name" value="Vaccinia Virus protein VP39"/>
    <property type="match status" value="1"/>
</dbReference>
<gene>
    <name evidence="7" type="ORF">Q4481_08485</name>
</gene>
<dbReference type="Gene3D" id="1.10.1020.10">
    <property type="entry name" value="Adenine-specific Methyltransferase, Domain 2"/>
    <property type="match status" value="1"/>
</dbReference>
<dbReference type="InterPro" id="IPR012263">
    <property type="entry name" value="M_m6A_EcoRV"/>
</dbReference>
<evidence type="ECO:0000256" key="3">
    <source>
        <dbReference type="ARBA" id="ARBA00022603"/>
    </source>
</evidence>
<reference evidence="7" key="2">
    <citation type="submission" date="2023-07" db="EMBL/GenBank/DDBJ databases">
        <authorList>
            <person name="Shen H."/>
        </authorList>
    </citation>
    <scope>NUCLEOTIDE SEQUENCE</scope>
    <source>
        <strain evidence="7">TNR-22</strain>
    </source>
</reference>
<dbReference type="PANTHER" id="PTHR30481:SF2">
    <property type="entry name" value="SITE-SPECIFIC DNA-METHYLTRANSFERASE (ADENINE-SPECIFIC)"/>
    <property type="match status" value="1"/>
</dbReference>
<evidence type="ECO:0000256" key="1">
    <source>
        <dbReference type="ARBA" id="ARBA00006594"/>
    </source>
</evidence>
<dbReference type="PIRSF" id="PIRSF000398">
    <property type="entry name" value="M_m6A_EcoRV"/>
    <property type="match status" value="1"/>
</dbReference>
<comment type="similarity">
    <text evidence="1">Belongs to the N(4)/N(6)-methyltransferase family.</text>
</comment>
<accession>A0ABT8YJV6</accession>
<organism evidence="7 8">
    <name type="scientific">Rhizobium alvei</name>
    <dbReference type="NCBI Taxonomy" id="1132659"/>
    <lineage>
        <taxon>Bacteria</taxon>
        <taxon>Pseudomonadati</taxon>
        <taxon>Pseudomonadota</taxon>
        <taxon>Alphaproteobacteria</taxon>
        <taxon>Hyphomicrobiales</taxon>
        <taxon>Rhizobiaceae</taxon>
        <taxon>Rhizobium/Agrobacterium group</taxon>
        <taxon>Rhizobium</taxon>
    </lineage>
</organism>
<dbReference type="InterPro" id="IPR012327">
    <property type="entry name" value="MeTrfase_D12"/>
</dbReference>
<keyword evidence="5" id="KW-0949">S-adenosyl-L-methionine</keyword>
<evidence type="ECO:0000313" key="7">
    <source>
        <dbReference type="EMBL" id="MDO6963991.1"/>
    </source>
</evidence>
<protein>
    <recommendedName>
        <fullName evidence="2">site-specific DNA-methyltransferase (adenine-specific)</fullName>
        <ecNumber evidence="2">2.1.1.72</ecNumber>
    </recommendedName>
</protein>
<comment type="caution">
    <text evidence="7">The sequence shown here is derived from an EMBL/GenBank/DDBJ whole genome shotgun (WGS) entry which is preliminary data.</text>
</comment>
<dbReference type="GO" id="GO:0008168">
    <property type="term" value="F:methyltransferase activity"/>
    <property type="evidence" value="ECO:0007669"/>
    <property type="project" value="UniProtKB-KW"/>
</dbReference>
<dbReference type="EMBL" id="JAUOZU010000006">
    <property type="protein sequence ID" value="MDO6963991.1"/>
    <property type="molecule type" value="Genomic_DNA"/>
</dbReference>
<keyword evidence="8" id="KW-1185">Reference proteome</keyword>
<dbReference type="Pfam" id="PF02086">
    <property type="entry name" value="MethyltransfD12"/>
    <property type="match status" value="1"/>
</dbReference>
<dbReference type="PRINTS" id="PR00505">
    <property type="entry name" value="D12N6MTFRASE"/>
</dbReference>
<proteinExistence type="inferred from homology"/>
<evidence type="ECO:0000256" key="5">
    <source>
        <dbReference type="ARBA" id="ARBA00022691"/>
    </source>
</evidence>
<dbReference type="InterPro" id="IPR023095">
    <property type="entry name" value="Ade_MeTrfase_dom_2"/>
</dbReference>
<dbReference type="Proteomes" id="UP001174932">
    <property type="component" value="Unassembled WGS sequence"/>
</dbReference>
<evidence type="ECO:0000313" key="8">
    <source>
        <dbReference type="Proteomes" id="UP001174932"/>
    </source>
</evidence>
<evidence type="ECO:0000256" key="6">
    <source>
        <dbReference type="ARBA" id="ARBA00047942"/>
    </source>
</evidence>
<name>A0ABT8YJV6_9HYPH</name>
<sequence>MANVIDLKAHPTRHGGAAASPFRYPGGKGFLTPFLKDELLRRFPKGQAGFAEPFCGGAGAALNLLLDGDVKRLFLNDADVRVYSAWRAITDETDRFISAINNTEPTIENWETSLRKLHDTNATSYDFELGFAAFFVNRTSRSGVLLGSGPIGGYDQSGKWKIDARYYKDSLSDRVAKIGALRHCIETSNLDGLTFCRALEERELLSETFLFVDPPYVKAGSRLYFDGMTVAKHDALAQWLAADVAPHWLLTYDDHPLVRENYKNKKEYRLDVRYSLGRRRTERELLFMS</sequence>